<dbReference type="RefSeq" id="WP_136961772.1">
    <property type="nucleotide sequence ID" value="NZ_CP039690.1"/>
</dbReference>
<dbReference type="KEGG" id="pstg:E8M01_20155"/>
<reference evidence="2 3" key="1">
    <citation type="submission" date="2019-04" db="EMBL/GenBank/DDBJ databases">
        <title>Phreatobacter aquaticus sp. nov.</title>
        <authorList>
            <person name="Choi A."/>
        </authorList>
    </citation>
    <scope>NUCLEOTIDE SEQUENCE [LARGE SCALE GENOMIC DNA]</scope>
    <source>
        <strain evidence="2 3">KCTC 52518</strain>
    </source>
</reference>
<gene>
    <name evidence="2" type="ORF">E8M01_20155</name>
</gene>
<name>A0A4D7B7L2_9HYPH</name>
<accession>A0A4D7B7L2</accession>
<dbReference type="InterPro" id="IPR012654">
    <property type="entry name" value="CHP02391"/>
</dbReference>
<dbReference type="Proteomes" id="UP000298781">
    <property type="component" value="Chromosome"/>
</dbReference>
<proteinExistence type="predicted"/>
<feature type="domain" description="Conserved hypothetical protein CHP02391" evidence="1">
    <location>
        <begin position="137"/>
        <end position="257"/>
    </location>
</feature>
<dbReference type="EMBL" id="CP039690">
    <property type="protein sequence ID" value="QCI66328.1"/>
    <property type="molecule type" value="Genomic_DNA"/>
</dbReference>
<dbReference type="NCBIfam" id="TIGR02391">
    <property type="entry name" value="hypoth_ymh"/>
    <property type="match status" value="1"/>
</dbReference>
<dbReference type="Pfam" id="PF09509">
    <property type="entry name" value="Hypoth_Ymh"/>
    <property type="match status" value="1"/>
</dbReference>
<sequence length="266" mass="29556">MATFTQSQLQAIADALGDTRDGLSGSEIGHLLASSKINDTDPALTKRHRLYNAFAHDQNTRQDRMHVIAFIRKAMKPERFARESERFEPMRLNLNRALAFAGLAIDATGQLETVEQARTLSDAARRARELRADLISRGVHPDVLRFCKQELLADNYFHAVLEAVKSVADKIRARTGLTDDGSGLADRAFGGPAPMLAINTLSSESEHSEQKGFVNLLKGIFGMFRNPTAHAARIHWQMSKEDAEDLFSLVSLIHRRIDAATMPPRP</sequence>
<protein>
    <submittedName>
        <fullName evidence="2">TIGR02391 family protein</fullName>
    </submittedName>
</protein>
<dbReference type="OrthoDB" id="1863356at2"/>
<evidence type="ECO:0000313" key="3">
    <source>
        <dbReference type="Proteomes" id="UP000298781"/>
    </source>
</evidence>
<organism evidence="2 3">
    <name type="scientific">Phreatobacter stygius</name>
    <dbReference type="NCBI Taxonomy" id="1940610"/>
    <lineage>
        <taxon>Bacteria</taxon>
        <taxon>Pseudomonadati</taxon>
        <taxon>Pseudomonadota</taxon>
        <taxon>Alphaproteobacteria</taxon>
        <taxon>Hyphomicrobiales</taxon>
        <taxon>Phreatobacteraceae</taxon>
        <taxon>Phreatobacter</taxon>
    </lineage>
</organism>
<evidence type="ECO:0000313" key="2">
    <source>
        <dbReference type="EMBL" id="QCI66328.1"/>
    </source>
</evidence>
<dbReference type="AlphaFoldDB" id="A0A4D7B7L2"/>
<keyword evidence="3" id="KW-1185">Reference proteome</keyword>
<evidence type="ECO:0000259" key="1">
    <source>
        <dbReference type="Pfam" id="PF09509"/>
    </source>
</evidence>